<dbReference type="InterPro" id="IPR013747">
    <property type="entry name" value="ACP_syn_III_C"/>
</dbReference>
<proteinExistence type="inferred from homology"/>
<organism evidence="12 13">
    <name type="scientific">Enterococcus diestrammenae</name>
    <dbReference type="NCBI Taxonomy" id="1155073"/>
    <lineage>
        <taxon>Bacteria</taxon>
        <taxon>Bacillati</taxon>
        <taxon>Bacillota</taxon>
        <taxon>Bacilli</taxon>
        <taxon>Lactobacillales</taxon>
        <taxon>Enterococcaceae</taxon>
        <taxon>Enterococcus</taxon>
    </lineage>
</organism>
<keyword evidence="9" id="KW-0963">Cytoplasm</keyword>
<feature type="domain" description="Beta-ketoacyl-[acyl-carrier-protein] synthase III N-terminal" evidence="11">
    <location>
        <begin position="111"/>
        <end position="188"/>
    </location>
</feature>
<evidence type="ECO:0000256" key="1">
    <source>
        <dbReference type="ARBA" id="ARBA00008642"/>
    </source>
</evidence>
<comment type="similarity">
    <text evidence="1 9">Belongs to the thiolase-like superfamily. FabH family.</text>
</comment>
<feature type="active site" evidence="9">
    <location>
        <position position="117"/>
    </location>
</feature>
<evidence type="ECO:0000256" key="6">
    <source>
        <dbReference type="ARBA" id="ARBA00023160"/>
    </source>
</evidence>
<keyword evidence="5 9" id="KW-0443">Lipid metabolism</keyword>
<keyword evidence="4 9" id="KW-0276">Fatty acid metabolism</keyword>
<dbReference type="EC" id="2.3.1.180" evidence="9"/>
<keyword evidence="6 9" id="KW-0275">Fatty acid biosynthesis</keyword>
<evidence type="ECO:0000256" key="2">
    <source>
        <dbReference type="ARBA" id="ARBA00022516"/>
    </source>
</evidence>
<comment type="subcellular location">
    <subcellularLocation>
        <location evidence="9">Cytoplasm</location>
    </subcellularLocation>
</comment>
<reference evidence="13" key="1">
    <citation type="submission" date="2016-06" db="EMBL/GenBank/DDBJ databases">
        <title>Four novel species of enterococci isolated from chicken manure.</title>
        <authorList>
            <person name="Van Tyne D."/>
        </authorList>
    </citation>
    <scope>NUCLEOTIDE SEQUENCE [LARGE SCALE GENOMIC DNA]</scope>
    <source>
        <strain evidence="13">JM9A</strain>
    </source>
</reference>
<dbReference type="InterPro" id="IPR013751">
    <property type="entry name" value="ACP_syn_III_N"/>
</dbReference>
<evidence type="ECO:0000256" key="9">
    <source>
        <dbReference type="HAMAP-Rule" id="MF_01815"/>
    </source>
</evidence>
<dbReference type="Gene3D" id="3.40.47.10">
    <property type="match status" value="1"/>
</dbReference>
<comment type="catalytic activity">
    <reaction evidence="9">
        <text>malonyl-[ACP] + acetyl-CoA + H(+) = 3-oxobutanoyl-[ACP] + CO2 + CoA</text>
        <dbReference type="Rhea" id="RHEA:12080"/>
        <dbReference type="Rhea" id="RHEA-COMP:9623"/>
        <dbReference type="Rhea" id="RHEA-COMP:9625"/>
        <dbReference type="ChEBI" id="CHEBI:15378"/>
        <dbReference type="ChEBI" id="CHEBI:16526"/>
        <dbReference type="ChEBI" id="CHEBI:57287"/>
        <dbReference type="ChEBI" id="CHEBI:57288"/>
        <dbReference type="ChEBI" id="CHEBI:78449"/>
        <dbReference type="ChEBI" id="CHEBI:78450"/>
        <dbReference type="EC" id="2.3.1.180"/>
    </reaction>
</comment>
<evidence type="ECO:0000256" key="4">
    <source>
        <dbReference type="ARBA" id="ARBA00022832"/>
    </source>
</evidence>
<comment type="caution">
    <text evidence="12">The sequence shown here is derived from an EMBL/GenBank/DDBJ whole genome shotgun (WGS) entry which is preliminary data.</text>
</comment>
<dbReference type="CDD" id="cd00830">
    <property type="entry name" value="KAS_III"/>
    <property type="match status" value="1"/>
</dbReference>
<dbReference type="Pfam" id="PF08545">
    <property type="entry name" value="ACP_syn_III"/>
    <property type="match status" value="1"/>
</dbReference>
<keyword evidence="2 9" id="KW-0444">Lipid biosynthesis</keyword>
<feature type="domain" description="Beta-ketoacyl-[acyl-carrier-protein] synthase III C-terminal" evidence="10">
    <location>
        <begin position="243"/>
        <end position="326"/>
    </location>
</feature>
<evidence type="ECO:0000256" key="8">
    <source>
        <dbReference type="ARBA" id="ARBA00023315"/>
    </source>
</evidence>
<evidence type="ECO:0000256" key="5">
    <source>
        <dbReference type="ARBA" id="ARBA00023098"/>
    </source>
</evidence>
<keyword evidence="3 9" id="KW-0808">Transferase</keyword>
<evidence type="ECO:0000256" key="7">
    <source>
        <dbReference type="ARBA" id="ARBA00023268"/>
    </source>
</evidence>
<keyword evidence="13" id="KW-1185">Reference proteome</keyword>
<evidence type="ECO:0000313" key="13">
    <source>
        <dbReference type="Proteomes" id="UP001429357"/>
    </source>
</evidence>
<evidence type="ECO:0000313" key="12">
    <source>
        <dbReference type="EMBL" id="MEO1782336.1"/>
    </source>
</evidence>
<dbReference type="PANTHER" id="PTHR43091:SF1">
    <property type="entry name" value="BETA-KETOACYL-[ACYL-CARRIER-PROTEIN] SYNTHASE III, CHLOROPLASTIC"/>
    <property type="match status" value="1"/>
</dbReference>
<gene>
    <name evidence="9" type="primary">fabH</name>
    <name evidence="12" type="ORF">BAU18_001930</name>
</gene>
<dbReference type="InterPro" id="IPR016039">
    <property type="entry name" value="Thiolase-like"/>
</dbReference>
<sequence length="327" mass="35451">MSEEMENYAKITGTASYVPEKIVTNHQLAEMMDTSDEWISSRTGIKERRIATVENTSDLCTKVAQQLLAEAKIDPMDLDFILVATMTPDYQSPATACIVQGQIGATKAFAFDIAAACSGFVYALSMADKLIRTGSQKGLVLGGEVLSKVVDWQDRRTAVLFGDGAAGVLIEAGGTSPLILKEQLAADGTRGQSLTSGFRNNHSPFVKKQPLENEALTMDGRGIFDFVLRDVVTSVQQLLGDELADVDYFVFHQANARILDKVARKLKVPRELFLQNLQHYGNTSGATVPLLLDEMVRKQTLTLGSGQKVVLSGFGGGLTWGTLLITL</sequence>
<feature type="active site" evidence="9">
    <location>
        <position position="252"/>
    </location>
</feature>
<protein>
    <recommendedName>
        <fullName evidence="9">Beta-ketoacyl-[acyl-carrier-protein] synthase III</fullName>
        <shortName evidence="9">Beta-ketoacyl-ACP synthase III</shortName>
        <shortName evidence="9">KAS III</shortName>
        <ecNumber evidence="9">2.3.1.180</ecNumber>
    </recommendedName>
    <alternativeName>
        <fullName evidence="9">3-oxoacyl-[acyl-carrier-protein] synthase 3</fullName>
    </alternativeName>
    <alternativeName>
        <fullName evidence="9">3-oxoacyl-[acyl-carrier-protein] synthase III</fullName>
    </alternativeName>
</protein>
<comment type="subunit">
    <text evidence="9">Homodimer.</text>
</comment>
<comment type="domain">
    <text evidence="9">The last Arg residue of the ACP-binding site is essential for the weak association between ACP/AcpP and FabH.</text>
</comment>
<dbReference type="NCBIfam" id="TIGR00747">
    <property type="entry name" value="fabH"/>
    <property type="match status" value="1"/>
</dbReference>
<feature type="region of interest" description="ACP-binding" evidence="9">
    <location>
        <begin position="253"/>
        <end position="257"/>
    </location>
</feature>
<dbReference type="Proteomes" id="UP001429357">
    <property type="component" value="Unassembled WGS sequence"/>
</dbReference>
<accession>A0ABV0F5A4</accession>
<dbReference type="HAMAP" id="MF_01815">
    <property type="entry name" value="FabH"/>
    <property type="match status" value="1"/>
</dbReference>
<dbReference type="Pfam" id="PF08541">
    <property type="entry name" value="ACP_syn_III_C"/>
    <property type="match status" value="1"/>
</dbReference>
<comment type="function">
    <text evidence="9">Catalyzes the condensation reaction of fatty acid synthesis by the addition to an acyl acceptor of two carbons from malonyl-ACP. Catalyzes the first condensation reaction which initiates fatty acid synthesis and may therefore play a role in governing the total rate of fatty acid production. Possesses both acetoacetyl-ACP synthase and acetyl transacylase activities. Its substrate specificity determines the biosynthesis of branched-chain and/or straight-chain of fatty acids.</text>
</comment>
<name>A0ABV0F5A4_9ENTE</name>
<keyword evidence="8 9" id="KW-0012">Acyltransferase</keyword>
<evidence type="ECO:0000256" key="3">
    <source>
        <dbReference type="ARBA" id="ARBA00022679"/>
    </source>
</evidence>
<evidence type="ECO:0000259" key="11">
    <source>
        <dbReference type="Pfam" id="PF08545"/>
    </source>
</evidence>
<dbReference type="SUPFAM" id="SSF53901">
    <property type="entry name" value="Thiolase-like"/>
    <property type="match status" value="1"/>
</dbReference>
<dbReference type="InterPro" id="IPR004655">
    <property type="entry name" value="FabH"/>
</dbReference>
<dbReference type="PANTHER" id="PTHR43091">
    <property type="entry name" value="3-OXOACYL-[ACYL-CARRIER-PROTEIN] SYNTHASE"/>
    <property type="match status" value="1"/>
</dbReference>
<reference evidence="12 13" key="2">
    <citation type="submission" date="2024-02" db="EMBL/GenBank/DDBJ databases">
        <title>The Genome Sequence of Enterococcus diestrammenae JM9A.</title>
        <authorList>
            <person name="Earl A."/>
            <person name="Manson A."/>
            <person name="Gilmore M."/>
            <person name="Sanders J."/>
            <person name="Shea T."/>
            <person name="Howe W."/>
            <person name="Livny J."/>
            <person name="Cuomo C."/>
            <person name="Neafsey D."/>
            <person name="Birren B."/>
        </authorList>
    </citation>
    <scope>NUCLEOTIDE SEQUENCE [LARGE SCALE GENOMIC DNA]</scope>
    <source>
        <strain evidence="12 13">JM9A</strain>
    </source>
</reference>
<keyword evidence="7 9" id="KW-0511">Multifunctional enzyme</keyword>
<comment type="pathway">
    <text evidence="9">Lipid metabolism; fatty acid biosynthesis.</text>
</comment>
<feature type="active site" evidence="9">
    <location>
        <position position="282"/>
    </location>
</feature>
<evidence type="ECO:0000259" key="10">
    <source>
        <dbReference type="Pfam" id="PF08541"/>
    </source>
</evidence>
<dbReference type="EMBL" id="MAEI02000001">
    <property type="protein sequence ID" value="MEO1782336.1"/>
    <property type="molecule type" value="Genomic_DNA"/>
</dbReference>
<dbReference type="NCBIfam" id="NF006829">
    <property type="entry name" value="PRK09352.1"/>
    <property type="match status" value="1"/>
</dbReference>